<accession>A0A7N0V3Z6</accession>
<dbReference type="Proteomes" id="UP000594263">
    <property type="component" value="Unplaced"/>
</dbReference>
<name>A0A7N0V3Z6_KALFE</name>
<evidence type="ECO:0000256" key="1">
    <source>
        <dbReference type="ARBA" id="ARBA00009624"/>
    </source>
</evidence>
<dbReference type="InterPro" id="IPR027246">
    <property type="entry name" value="Porin_Euk/Tom40"/>
</dbReference>
<protein>
    <submittedName>
        <fullName evidence="2">Uncharacterized protein</fullName>
    </submittedName>
</protein>
<dbReference type="Pfam" id="PF01459">
    <property type="entry name" value="Porin_3"/>
    <property type="match status" value="1"/>
</dbReference>
<dbReference type="GO" id="GO:0005741">
    <property type="term" value="C:mitochondrial outer membrane"/>
    <property type="evidence" value="ECO:0007669"/>
    <property type="project" value="InterPro"/>
</dbReference>
<dbReference type="PANTHER" id="PTHR11743">
    <property type="entry name" value="VOLTAGE-DEPENDENT ANION-SELECTIVE CHANNEL"/>
    <property type="match status" value="1"/>
</dbReference>
<keyword evidence="3" id="KW-1185">Reference proteome</keyword>
<dbReference type="InterPro" id="IPR001925">
    <property type="entry name" value="Porin_Euk"/>
</dbReference>
<comment type="similarity">
    <text evidence="1">Belongs to the eukaryotic mitochondrial porin (TC 1.B.8.1) family.</text>
</comment>
<sequence>MQASCPFLLQGLNLAHVDPIAALALNDKADLLNASYYHTVSPLSNTAVGAEVTHYFSTNENTPTIGTKHDLDPLTTLKARVDNYGKASALFQHEWRPKSFFTVPEEVDTKAIEKSAKVGQDTTSQGEEVLKIAARKQKSRSRVSSLARRLTVRGRRVFRMERVKVPEASISVPGRRIRGFRWGERVVNPETLRNGG</sequence>
<dbReference type="PANTHER" id="PTHR11743:SF60">
    <property type="entry name" value="MITOCHONDRIAL OUTER MEMBRANE PROTEIN PORIN 1"/>
    <property type="match status" value="1"/>
</dbReference>
<dbReference type="GO" id="GO:0008308">
    <property type="term" value="F:voltage-gated monoatomic anion channel activity"/>
    <property type="evidence" value="ECO:0007669"/>
    <property type="project" value="InterPro"/>
</dbReference>
<dbReference type="AlphaFoldDB" id="A0A7N0V3Z6"/>
<evidence type="ECO:0000313" key="2">
    <source>
        <dbReference type="EnsemblPlants" id="Kaladp0099s0127.1.v1.1"/>
    </source>
</evidence>
<organism evidence="2 3">
    <name type="scientific">Kalanchoe fedtschenkoi</name>
    <name type="common">Lavender scallops</name>
    <name type="synonym">South American air plant</name>
    <dbReference type="NCBI Taxonomy" id="63787"/>
    <lineage>
        <taxon>Eukaryota</taxon>
        <taxon>Viridiplantae</taxon>
        <taxon>Streptophyta</taxon>
        <taxon>Embryophyta</taxon>
        <taxon>Tracheophyta</taxon>
        <taxon>Spermatophyta</taxon>
        <taxon>Magnoliopsida</taxon>
        <taxon>eudicotyledons</taxon>
        <taxon>Gunneridae</taxon>
        <taxon>Pentapetalae</taxon>
        <taxon>Saxifragales</taxon>
        <taxon>Crassulaceae</taxon>
        <taxon>Kalanchoe</taxon>
    </lineage>
</organism>
<dbReference type="Gramene" id="Kaladp0099s0127.1.v1.1">
    <property type="protein sequence ID" value="Kaladp0099s0127.1.v1.1"/>
    <property type="gene ID" value="Kaladp0099s0127.v1.1"/>
</dbReference>
<dbReference type="InterPro" id="IPR023614">
    <property type="entry name" value="Porin_dom_sf"/>
</dbReference>
<proteinExistence type="inferred from homology"/>
<dbReference type="EnsemblPlants" id="Kaladp0099s0127.1.v1.1">
    <property type="protein sequence ID" value="Kaladp0099s0127.1.v1.1"/>
    <property type="gene ID" value="Kaladp0099s0127.v1.1"/>
</dbReference>
<reference evidence="2" key="1">
    <citation type="submission" date="2021-01" db="UniProtKB">
        <authorList>
            <consortium name="EnsemblPlants"/>
        </authorList>
    </citation>
    <scope>IDENTIFICATION</scope>
</reference>
<dbReference type="Gene3D" id="2.40.160.10">
    <property type="entry name" value="Porin"/>
    <property type="match status" value="1"/>
</dbReference>
<evidence type="ECO:0000313" key="3">
    <source>
        <dbReference type="Proteomes" id="UP000594263"/>
    </source>
</evidence>